<sequence>HEKDKIVQITNELKVDIEKRWFELDYLYDYLSLKVDILGKLCTFITIIIYYTLNGMNTFIIPLYHYLSTLTGSIHELLIAYIGWLRMKKDYDLVKPILEEYDERINVEQIDLKYEFQIQDLSFQYKGTRETFHLQLDGSLSFKKGEVILITGKSGSG</sequence>
<keyword evidence="1" id="KW-1133">Transmembrane helix</keyword>
<evidence type="ECO:0000313" key="2">
    <source>
        <dbReference type="EMBL" id="CAF4427860.1"/>
    </source>
</evidence>
<protein>
    <submittedName>
        <fullName evidence="2">Uncharacterized protein</fullName>
    </submittedName>
</protein>
<name>A0A820QQ96_9BILA</name>
<dbReference type="EMBL" id="CAJOBB010028145">
    <property type="protein sequence ID" value="CAF4427860.1"/>
    <property type="molecule type" value="Genomic_DNA"/>
</dbReference>
<dbReference type="AlphaFoldDB" id="A0A820QQ96"/>
<feature type="transmembrane region" description="Helical" evidence="1">
    <location>
        <begin position="27"/>
        <end position="51"/>
    </location>
</feature>
<organism evidence="2 3">
    <name type="scientific">Adineta steineri</name>
    <dbReference type="NCBI Taxonomy" id="433720"/>
    <lineage>
        <taxon>Eukaryota</taxon>
        <taxon>Metazoa</taxon>
        <taxon>Spiralia</taxon>
        <taxon>Gnathifera</taxon>
        <taxon>Rotifera</taxon>
        <taxon>Eurotatoria</taxon>
        <taxon>Bdelloidea</taxon>
        <taxon>Adinetida</taxon>
        <taxon>Adinetidae</taxon>
        <taxon>Adineta</taxon>
    </lineage>
</organism>
<reference evidence="2" key="1">
    <citation type="submission" date="2021-02" db="EMBL/GenBank/DDBJ databases">
        <authorList>
            <person name="Nowell W R."/>
        </authorList>
    </citation>
    <scope>NUCLEOTIDE SEQUENCE</scope>
</reference>
<proteinExistence type="predicted"/>
<keyword evidence="1" id="KW-0472">Membrane</keyword>
<gene>
    <name evidence="2" type="ORF">KXQ929_LOCUS52602</name>
</gene>
<dbReference type="SUPFAM" id="SSF52540">
    <property type="entry name" value="P-loop containing nucleoside triphosphate hydrolases"/>
    <property type="match status" value="1"/>
</dbReference>
<feature type="non-terminal residue" evidence="2">
    <location>
        <position position="157"/>
    </location>
</feature>
<feature type="transmembrane region" description="Helical" evidence="1">
    <location>
        <begin position="63"/>
        <end position="85"/>
    </location>
</feature>
<comment type="caution">
    <text evidence="2">The sequence shown here is derived from an EMBL/GenBank/DDBJ whole genome shotgun (WGS) entry which is preliminary data.</text>
</comment>
<feature type="non-terminal residue" evidence="2">
    <location>
        <position position="1"/>
    </location>
</feature>
<accession>A0A820QQ96</accession>
<evidence type="ECO:0000256" key="1">
    <source>
        <dbReference type="SAM" id="Phobius"/>
    </source>
</evidence>
<keyword evidence="1" id="KW-0812">Transmembrane</keyword>
<dbReference type="InterPro" id="IPR027417">
    <property type="entry name" value="P-loop_NTPase"/>
</dbReference>
<dbReference type="Proteomes" id="UP000663868">
    <property type="component" value="Unassembled WGS sequence"/>
</dbReference>
<evidence type="ECO:0000313" key="3">
    <source>
        <dbReference type="Proteomes" id="UP000663868"/>
    </source>
</evidence>